<accession>A0A699HI56</accession>
<evidence type="ECO:0000256" key="1">
    <source>
        <dbReference type="SAM" id="MobiDB-lite"/>
    </source>
</evidence>
<name>A0A699HI56_TANCI</name>
<evidence type="ECO:0000313" key="2">
    <source>
        <dbReference type="EMBL" id="GEY23767.1"/>
    </source>
</evidence>
<feature type="compositionally biased region" description="Basic and acidic residues" evidence="1">
    <location>
        <begin position="9"/>
        <end position="18"/>
    </location>
</feature>
<dbReference type="AlphaFoldDB" id="A0A699HI56"/>
<proteinExistence type="predicted"/>
<protein>
    <submittedName>
        <fullName evidence="2">Uncharacterized protein</fullName>
    </submittedName>
</protein>
<reference evidence="2" key="1">
    <citation type="journal article" date="2019" name="Sci. Rep.">
        <title>Draft genome of Tanacetum cinerariifolium, the natural source of mosquito coil.</title>
        <authorList>
            <person name="Yamashiro T."/>
            <person name="Shiraishi A."/>
            <person name="Satake H."/>
            <person name="Nakayama K."/>
        </authorList>
    </citation>
    <scope>NUCLEOTIDE SEQUENCE</scope>
</reference>
<organism evidence="2">
    <name type="scientific">Tanacetum cinerariifolium</name>
    <name type="common">Dalmatian daisy</name>
    <name type="synonym">Chrysanthemum cinerariifolium</name>
    <dbReference type="NCBI Taxonomy" id="118510"/>
    <lineage>
        <taxon>Eukaryota</taxon>
        <taxon>Viridiplantae</taxon>
        <taxon>Streptophyta</taxon>
        <taxon>Embryophyta</taxon>
        <taxon>Tracheophyta</taxon>
        <taxon>Spermatophyta</taxon>
        <taxon>Magnoliopsida</taxon>
        <taxon>eudicotyledons</taxon>
        <taxon>Gunneridae</taxon>
        <taxon>Pentapetalae</taxon>
        <taxon>asterids</taxon>
        <taxon>campanulids</taxon>
        <taxon>Asterales</taxon>
        <taxon>Asteraceae</taxon>
        <taxon>Asteroideae</taxon>
        <taxon>Anthemideae</taxon>
        <taxon>Anthemidinae</taxon>
        <taxon>Tanacetum</taxon>
    </lineage>
</organism>
<dbReference type="EMBL" id="BKCJ010162305">
    <property type="protein sequence ID" value="GEY23767.1"/>
    <property type="molecule type" value="Genomic_DNA"/>
</dbReference>
<gene>
    <name evidence="2" type="ORF">Tci_395741</name>
</gene>
<feature type="region of interest" description="Disordered" evidence="1">
    <location>
        <begin position="1"/>
        <end position="38"/>
    </location>
</feature>
<comment type="caution">
    <text evidence="2">The sequence shown here is derived from an EMBL/GenBank/DDBJ whole genome shotgun (WGS) entry which is preliminary data.</text>
</comment>
<sequence>MDSIQKNVGVDRDEESNRIRNMSLNDPPHDDEKNNSFGGKQVLEQKPVAARAIPCTYSPLNPEWFKVLEEKYKDYAFATCLSRQETVGAETSSSWW</sequence>